<name>A0AAD9FW52_PAPLA</name>
<keyword evidence="6 7" id="KW-0067">ATP-binding</keyword>
<dbReference type="EMBL" id="JAODAN010000001">
    <property type="protein sequence ID" value="KAK1927334.1"/>
    <property type="molecule type" value="Genomic_DNA"/>
</dbReference>
<dbReference type="FunFam" id="3.40.50.300:FF:002070">
    <property type="entry name" value="Uridine kinase"/>
    <property type="match status" value="1"/>
</dbReference>
<dbReference type="GO" id="GO:0004849">
    <property type="term" value="F:uridine kinase activity"/>
    <property type="evidence" value="ECO:0007669"/>
    <property type="project" value="UniProtKB-EC"/>
</dbReference>
<dbReference type="CDD" id="cd02023">
    <property type="entry name" value="UMPK"/>
    <property type="match status" value="1"/>
</dbReference>
<keyword evidence="3 7" id="KW-0808">Transferase</keyword>
<dbReference type="InterPro" id="IPR029057">
    <property type="entry name" value="PRTase-like"/>
</dbReference>
<sequence length="571" mass="63192">MSQPKAPRGDETAQSVSQDPRQFKANAISQRRGKNTVMASHGRAPWYTPDGRPVPAYVIGIAGGSASGKTSVARAILSALGYIPTVLILSQDAFYRAHTPEEVEKAFNNDLDVDHPDSIDTALFAKCLRELKQGKATEIPVYSFVHHQRMPEKKYLYGASVIIVEGIMALQSPELRELYDLKVFVNCDTDLMLARRIKRDVKERGRDVNGIVDQYLRFVKGSYDNFVQPSSKHADIIVPGSSNELAIELLVDHIKRQLDSRSLRFRNMLARLADEVAKKPLSSDYTEEGVILLEQTPQLKGIMTILRDKETTRGDFIFFADRLSTLIVEKALTLLPYDKHTVTTPLGIPYDGVARSEQPVIGVSILRSGGPFSHGLRRVIRDVQIGAMLIQSDPKTGEPLLLSSDLPQSIKSNDTSGNVRVLLLDSQMGTGAAAMMAIRVLLDHGVPESHIVFLAFLISRHGLLSVHRAFPQVQIVTAAVDPELHEMHLPMNNLVLGEAAGEGDFAVRLVDVTEDAEPDTDGEARKGHEEIANLERLRFSRRKREDGLVAEKRAWVVSPGMGHIGDRYYSA</sequence>
<dbReference type="CDD" id="cd06223">
    <property type="entry name" value="PRTases_typeI"/>
    <property type="match status" value="1"/>
</dbReference>
<dbReference type="Gene3D" id="3.40.50.300">
    <property type="entry name" value="P-loop containing nucleotide triphosphate hydrolases"/>
    <property type="match status" value="1"/>
</dbReference>
<keyword evidence="4 7" id="KW-0547">Nucleotide-binding</keyword>
<comment type="catalytic activity">
    <reaction evidence="7">
        <text>cytidine + ATP = CMP + ADP + H(+)</text>
        <dbReference type="Rhea" id="RHEA:24674"/>
        <dbReference type="ChEBI" id="CHEBI:15378"/>
        <dbReference type="ChEBI" id="CHEBI:17562"/>
        <dbReference type="ChEBI" id="CHEBI:30616"/>
        <dbReference type="ChEBI" id="CHEBI:60377"/>
        <dbReference type="ChEBI" id="CHEBI:456216"/>
        <dbReference type="EC" id="2.7.1.48"/>
    </reaction>
</comment>
<comment type="caution">
    <text evidence="11">The sequence shown here is derived from an EMBL/GenBank/DDBJ whole genome shotgun (WGS) entry which is preliminary data.</text>
</comment>
<feature type="domain" description="Phosphoribulokinase/uridine kinase" evidence="9">
    <location>
        <begin position="58"/>
        <end position="241"/>
    </location>
</feature>
<evidence type="ECO:0000256" key="5">
    <source>
        <dbReference type="ARBA" id="ARBA00022777"/>
    </source>
</evidence>
<keyword evidence="5 7" id="KW-0418">Kinase</keyword>
<dbReference type="InterPro" id="IPR000764">
    <property type="entry name" value="Uridine_kinase-like"/>
</dbReference>
<keyword evidence="12" id="KW-1185">Reference proteome</keyword>
<evidence type="ECO:0000256" key="6">
    <source>
        <dbReference type="ARBA" id="ARBA00022840"/>
    </source>
</evidence>
<evidence type="ECO:0000256" key="1">
    <source>
        <dbReference type="ARBA" id="ARBA00004690"/>
    </source>
</evidence>
<feature type="domain" description="Phosphoribosyltransferase" evidence="10">
    <location>
        <begin position="295"/>
        <end position="487"/>
    </location>
</feature>
<dbReference type="GO" id="GO:0005524">
    <property type="term" value="F:ATP binding"/>
    <property type="evidence" value="ECO:0007669"/>
    <property type="project" value="UniProtKB-KW"/>
</dbReference>
<reference evidence="11" key="1">
    <citation type="submission" date="2023-02" db="EMBL/GenBank/DDBJ databases">
        <title>Identification and recombinant expression of a fungal hydrolase from Papiliotrema laurentii that hydrolyzes apple cutin and clears colloidal polyester polyurethane.</title>
        <authorList>
            <consortium name="DOE Joint Genome Institute"/>
            <person name="Roman V.A."/>
            <person name="Bojanowski C."/>
            <person name="Crable B.R."/>
            <person name="Wagner D.N."/>
            <person name="Hung C.S."/>
            <person name="Nadeau L.J."/>
            <person name="Schratz L."/>
            <person name="Haridas S."/>
            <person name="Pangilinan J."/>
            <person name="Lipzen A."/>
            <person name="Na H."/>
            <person name="Yan M."/>
            <person name="Ng V."/>
            <person name="Grigoriev I.V."/>
            <person name="Spatafora J.W."/>
            <person name="Barlow D."/>
            <person name="Biffinger J."/>
            <person name="Kelley-Loughnane N."/>
            <person name="Varaljay V.A."/>
            <person name="Crookes-Goodson W.J."/>
        </authorList>
    </citation>
    <scope>NUCLEOTIDE SEQUENCE</scope>
    <source>
        <strain evidence="11">5307AH</strain>
    </source>
</reference>
<dbReference type="Pfam" id="PF00485">
    <property type="entry name" value="PRK"/>
    <property type="match status" value="1"/>
</dbReference>
<dbReference type="InterPro" id="IPR027417">
    <property type="entry name" value="P-loop_NTPase"/>
</dbReference>
<evidence type="ECO:0000313" key="12">
    <source>
        <dbReference type="Proteomes" id="UP001182556"/>
    </source>
</evidence>
<dbReference type="SUPFAM" id="SSF53271">
    <property type="entry name" value="PRTase-like"/>
    <property type="match status" value="1"/>
</dbReference>
<proteinExistence type="inferred from homology"/>
<comment type="pathway">
    <text evidence="7">Pyrimidine metabolism; CTP biosynthesis via salvage pathway; CTP from cytidine: step 1/3.</text>
</comment>
<dbReference type="SUPFAM" id="SSF52540">
    <property type="entry name" value="P-loop containing nucleoside triphosphate hydrolases"/>
    <property type="match status" value="1"/>
</dbReference>
<dbReference type="EC" id="2.7.1.48" evidence="7"/>
<evidence type="ECO:0000256" key="7">
    <source>
        <dbReference type="RuleBase" id="RU003825"/>
    </source>
</evidence>
<dbReference type="Pfam" id="PF14681">
    <property type="entry name" value="UPRTase"/>
    <property type="match status" value="1"/>
</dbReference>
<dbReference type="GO" id="GO:0008655">
    <property type="term" value="P:pyrimidine-containing compound salvage"/>
    <property type="evidence" value="ECO:0007669"/>
    <property type="project" value="UniProtKB-ARBA"/>
</dbReference>
<gene>
    <name evidence="11" type="ORF">DB88DRAFT_25258</name>
</gene>
<dbReference type="InterPro" id="IPR006083">
    <property type="entry name" value="PRK/URK"/>
</dbReference>
<dbReference type="Gene3D" id="3.40.50.2020">
    <property type="match status" value="1"/>
</dbReference>
<dbReference type="Proteomes" id="UP001182556">
    <property type="component" value="Unassembled WGS sequence"/>
</dbReference>
<evidence type="ECO:0000259" key="10">
    <source>
        <dbReference type="Pfam" id="PF14681"/>
    </source>
</evidence>
<evidence type="ECO:0000259" key="9">
    <source>
        <dbReference type="Pfam" id="PF00485"/>
    </source>
</evidence>
<dbReference type="GO" id="GO:0016757">
    <property type="term" value="F:glycosyltransferase activity"/>
    <property type="evidence" value="ECO:0007669"/>
    <property type="project" value="UniProtKB-KW"/>
</dbReference>
<dbReference type="PRINTS" id="PR00988">
    <property type="entry name" value="URIDINKINASE"/>
</dbReference>
<comment type="catalytic activity">
    <reaction evidence="7">
        <text>uridine + ATP = UMP + ADP + H(+)</text>
        <dbReference type="Rhea" id="RHEA:16825"/>
        <dbReference type="ChEBI" id="CHEBI:15378"/>
        <dbReference type="ChEBI" id="CHEBI:16704"/>
        <dbReference type="ChEBI" id="CHEBI:30616"/>
        <dbReference type="ChEBI" id="CHEBI:57865"/>
        <dbReference type="ChEBI" id="CHEBI:456216"/>
        <dbReference type="EC" id="2.7.1.48"/>
    </reaction>
</comment>
<organism evidence="11 12">
    <name type="scientific">Papiliotrema laurentii</name>
    <name type="common">Cryptococcus laurentii</name>
    <dbReference type="NCBI Taxonomy" id="5418"/>
    <lineage>
        <taxon>Eukaryota</taxon>
        <taxon>Fungi</taxon>
        <taxon>Dikarya</taxon>
        <taxon>Basidiomycota</taxon>
        <taxon>Agaricomycotina</taxon>
        <taxon>Tremellomycetes</taxon>
        <taxon>Tremellales</taxon>
        <taxon>Rhynchogastremaceae</taxon>
        <taxon>Papiliotrema</taxon>
    </lineage>
</organism>
<accession>A0AAD9FW52</accession>
<evidence type="ECO:0000256" key="8">
    <source>
        <dbReference type="SAM" id="MobiDB-lite"/>
    </source>
</evidence>
<evidence type="ECO:0000256" key="3">
    <source>
        <dbReference type="ARBA" id="ARBA00022679"/>
    </source>
</evidence>
<comment type="similarity">
    <text evidence="2 7">Belongs to the uridine kinase family.</text>
</comment>
<dbReference type="AlphaFoldDB" id="A0AAD9FW52"/>
<evidence type="ECO:0000313" key="11">
    <source>
        <dbReference type="EMBL" id="KAK1927334.1"/>
    </source>
</evidence>
<dbReference type="InterPro" id="IPR000836">
    <property type="entry name" value="PRTase_dom"/>
</dbReference>
<feature type="region of interest" description="Disordered" evidence="8">
    <location>
        <begin position="1"/>
        <end position="25"/>
    </location>
</feature>
<evidence type="ECO:0000256" key="2">
    <source>
        <dbReference type="ARBA" id="ARBA00005408"/>
    </source>
</evidence>
<evidence type="ECO:0000256" key="4">
    <source>
        <dbReference type="ARBA" id="ARBA00022741"/>
    </source>
</evidence>
<protein>
    <recommendedName>
        <fullName evidence="7">Uridine kinase</fullName>
        <ecNumber evidence="7">2.7.1.48</ecNumber>
    </recommendedName>
</protein>
<comment type="pathway">
    <text evidence="1 7">Pyrimidine metabolism; UMP biosynthesis via salvage pathway; UMP from uridine: step 1/1.</text>
</comment>
<dbReference type="PANTHER" id="PTHR10285">
    <property type="entry name" value="URIDINE KINASE"/>
    <property type="match status" value="1"/>
</dbReference>
<dbReference type="NCBIfam" id="TIGR00235">
    <property type="entry name" value="udk"/>
    <property type="match status" value="1"/>
</dbReference>
<dbReference type="FunFam" id="3.40.50.2020:FF:000010">
    <property type="entry name" value="Uridine-cytidine kinase"/>
    <property type="match status" value="1"/>
</dbReference>
<dbReference type="NCBIfam" id="NF004018">
    <property type="entry name" value="PRK05480.1"/>
    <property type="match status" value="1"/>
</dbReference>
<keyword evidence="11" id="KW-0328">Glycosyltransferase</keyword>